<reference evidence="2" key="1">
    <citation type="submission" date="2020-07" db="EMBL/GenBank/DDBJ databases">
        <title>Multicomponent nature underlies the extraordinary mechanical properties of spider dragline silk.</title>
        <authorList>
            <person name="Kono N."/>
            <person name="Nakamura H."/>
            <person name="Mori M."/>
            <person name="Yoshida Y."/>
            <person name="Ohtoshi R."/>
            <person name="Malay A.D."/>
            <person name="Moran D.A.P."/>
            <person name="Tomita M."/>
            <person name="Numata K."/>
            <person name="Arakawa K."/>
        </authorList>
    </citation>
    <scope>NUCLEOTIDE SEQUENCE</scope>
</reference>
<evidence type="ECO:0000313" key="2">
    <source>
        <dbReference type="EMBL" id="GFR28858.1"/>
    </source>
</evidence>
<dbReference type="Gene3D" id="3.30.710.10">
    <property type="entry name" value="Potassium Channel Kv1.1, Chain A"/>
    <property type="match status" value="1"/>
</dbReference>
<dbReference type="EMBL" id="BMAO01009125">
    <property type="protein sequence ID" value="GFR28858.1"/>
    <property type="molecule type" value="Genomic_DNA"/>
</dbReference>
<dbReference type="Gene3D" id="1.25.40.420">
    <property type="match status" value="1"/>
</dbReference>
<feature type="domain" description="BTB" evidence="1">
    <location>
        <begin position="1"/>
        <end position="70"/>
    </location>
</feature>
<dbReference type="OrthoDB" id="6359816at2759"/>
<sequence length="134" mass="15573">MFRKCTKDKTTGCVDITDIDADTIHRMLLYLYTDTLEDLKWVTASEMYVAADKYQIISLKSKCSTFLTANLTVNNVCEVLILAHKHQDEYLKNAVQDYILRNEKVVFCSSEWKHLMDTHTKLAAETMFLKYCKS</sequence>
<dbReference type="PANTHER" id="PTHR24413">
    <property type="entry name" value="SPECKLE-TYPE POZ PROTEIN"/>
    <property type="match status" value="1"/>
</dbReference>
<evidence type="ECO:0000259" key="1">
    <source>
        <dbReference type="Pfam" id="PF00651"/>
    </source>
</evidence>
<evidence type="ECO:0000313" key="3">
    <source>
        <dbReference type="Proteomes" id="UP000887116"/>
    </source>
</evidence>
<organism evidence="2 3">
    <name type="scientific">Trichonephila clavata</name>
    <name type="common">Joro spider</name>
    <name type="synonym">Nephila clavata</name>
    <dbReference type="NCBI Taxonomy" id="2740835"/>
    <lineage>
        <taxon>Eukaryota</taxon>
        <taxon>Metazoa</taxon>
        <taxon>Ecdysozoa</taxon>
        <taxon>Arthropoda</taxon>
        <taxon>Chelicerata</taxon>
        <taxon>Arachnida</taxon>
        <taxon>Araneae</taxon>
        <taxon>Araneomorphae</taxon>
        <taxon>Entelegynae</taxon>
        <taxon>Araneoidea</taxon>
        <taxon>Nephilidae</taxon>
        <taxon>Trichonephila</taxon>
    </lineage>
</organism>
<dbReference type="AlphaFoldDB" id="A0A8X6HS11"/>
<dbReference type="InterPro" id="IPR000210">
    <property type="entry name" value="BTB/POZ_dom"/>
</dbReference>
<dbReference type="Pfam" id="PF00651">
    <property type="entry name" value="BTB"/>
    <property type="match status" value="1"/>
</dbReference>
<keyword evidence="3" id="KW-1185">Reference proteome</keyword>
<protein>
    <recommendedName>
        <fullName evidence="1">BTB domain-containing protein</fullName>
    </recommendedName>
</protein>
<gene>
    <name evidence="2" type="ORF">TNCT_511891</name>
</gene>
<comment type="caution">
    <text evidence="2">The sequence shown here is derived from an EMBL/GenBank/DDBJ whole genome shotgun (WGS) entry which is preliminary data.</text>
</comment>
<name>A0A8X6HS11_TRICU</name>
<proteinExistence type="predicted"/>
<dbReference type="InterPro" id="IPR011333">
    <property type="entry name" value="SKP1/BTB/POZ_sf"/>
</dbReference>
<accession>A0A8X6HS11</accession>
<dbReference type="Proteomes" id="UP000887116">
    <property type="component" value="Unassembled WGS sequence"/>
</dbReference>
<dbReference type="SUPFAM" id="SSF54695">
    <property type="entry name" value="POZ domain"/>
    <property type="match status" value="1"/>
</dbReference>